<dbReference type="RefSeq" id="WP_262595700.1">
    <property type="nucleotide sequence ID" value="NZ_CP103300.1"/>
</dbReference>
<proteinExistence type="predicted"/>
<organism evidence="1 2">
    <name type="scientific">Endozoicomonas euniceicola</name>
    <dbReference type="NCBI Taxonomy" id="1234143"/>
    <lineage>
        <taxon>Bacteria</taxon>
        <taxon>Pseudomonadati</taxon>
        <taxon>Pseudomonadota</taxon>
        <taxon>Gammaproteobacteria</taxon>
        <taxon>Oceanospirillales</taxon>
        <taxon>Endozoicomonadaceae</taxon>
        <taxon>Endozoicomonas</taxon>
    </lineage>
</organism>
<name>A0ABY6GNI0_9GAMM</name>
<dbReference type="Proteomes" id="UP001163255">
    <property type="component" value="Chromosome"/>
</dbReference>
<dbReference type="EMBL" id="CP103300">
    <property type="protein sequence ID" value="UYM14294.1"/>
    <property type="molecule type" value="Genomic_DNA"/>
</dbReference>
<evidence type="ECO:0008006" key="3">
    <source>
        <dbReference type="Google" id="ProtNLM"/>
    </source>
</evidence>
<protein>
    <recommendedName>
        <fullName evidence="3">Transcriptional regulator</fullName>
    </recommendedName>
</protein>
<reference evidence="1" key="1">
    <citation type="submission" date="2022-10" db="EMBL/GenBank/DDBJ databases">
        <title>Completed Genome Sequence of two octocoral isolated bacterium, Endozoicomonas euniceicola EF212T and Endozoicomonas gorgoniicola PS125T.</title>
        <authorList>
            <person name="Chiou Y.-J."/>
            <person name="Chen Y.-H."/>
        </authorList>
    </citation>
    <scope>NUCLEOTIDE SEQUENCE</scope>
    <source>
        <strain evidence="1">EF212</strain>
    </source>
</reference>
<sequence>MESTYQMWSTKRIANFLDASENYTRNVLIKQPDFPKPRYATIFYEGNPRKSKPRWISEEIIEWANNAYVKEEDYVKPETKRKGRPRKAVTS</sequence>
<gene>
    <name evidence="1" type="ORF">NX720_15455</name>
</gene>
<evidence type="ECO:0000313" key="1">
    <source>
        <dbReference type="EMBL" id="UYM14294.1"/>
    </source>
</evidence>
<evidence type="ECO:0000313" key="2">
    <source>
        <dbReference type="Proteomes" id="UP001163255"/>
    </source>
</evidence>
<keyword evidence="2" id="KW-1185">Reference proteome</keyword>
<accession>A0ABY6GNI0</accession>